<dbReference type="RefSeq" id="WP_092040836.1">
    <property type="nucleotide sequence ID" value="NZ_FOOK01000035.1"/>
</dbReference>
<sequence length="376" mass="43079">MKVIISTVGVSLIRNNLSSDKFSDLFGRPVSEWEEHQARLDTIGKELITISRSSDFDPIRFSAETNSLSRIEVNKRDILVFLTSDTLDGVLCGKVLTEIGKRLWGAEAEYRVVKGLQVKDAELFRKVAVDHLVDTVMSVLDRYPVSSYKVILNPTGGYKAVVPYLTLLGLIEGIPVKYIYEQSNTLIELPAAPLSFNLEKLRELGPAAAVLSKDYVAEDELSEMIGISKYRLRKEFADVLVWEEGLVTLTAFARILYLRYIHQEGQLVKLSKPVRKKLKKNPSWENKFAPLFEKMRDPLYRKAHLHNEVQSDRVDLDCLKPGDVNERIFFFVEGETVYICDIFMHDEYEKVVNEGTLLKRMYLDQFDVPIRKTSFD</sequence>
<dbReference type="EMBL" id="FOOK01000035">
    <property type="protein sequence ID" value="SFG44889.1"/>
    <property type="molecule type" value="Genomic_DNA"/>
</dbReference>
<dbReference type="Gene3D" id="3.40.50.10770">
    <property type="entry name" value="Hypothetical protein VC1899 like domain (Restriction endonuclease-like)"/>
    <property type="match status" value="1"/>
</dbReference>
<evidence type="ECO:0000313" key="2">
    <source>
        <dbReference type="EMBL" id="SFG44889.1"/>
    </source>
</evidence>
<proteinExistence type="predicted"/>
<gene>
    <name evidence="2" type="ORF">SAMN04488025_13512</name>
</gene>
<accession>A0A1I2RZC1</accession>
<keyword evidence="3" id="KW-1185">Reference proteome</keyword>
<feature type="domain" description="CRISPR system ring nuclease SSO1393-like" evidence="1">
    <location>
        <begin position="60"/>
        <end position="191"/>
    </location>
</feature>
<protein>
    <submittedName>
        <fullName evidence="2">CRISPR-associated protein, APE2256 family</fullName>
    </submittedName>
</protein>
<organism evidence="2 3">
    <name type="scientific">Planifilum fulgidum</name>
    <dbReference type="NCBI Taxonomy" id="201973"/>
    <lineage>
        <taxon>Bacteria</taxon>
        <taxon>Bacillati</taxon>
        <taxon>Bacillota</taxon>
        <taxon>Bacilli</taxon>
        <taxon>Bacillales</taxon>
        <taxon>Thermoactinomycetaceae</taxon>
        <taxon>Planifilum</taxon>
    </lineage>
</organism>
<reference evidence="3" key="1">
    <citation type="submission" date="2016-10" db="EMBL/GenBank/DDBJ databases">
        <authorList>
            <person name="Varghese N."/>
            <person name="Submissions S."/>
        </authorList>
    </citation>
    <scope>NUCLEOTIDE SEQUENCE [LARGE SCALE GENOMIC DNA]</scope>
    <source>
        <strain evidence="3">DSM 44945</strain>
    </source>
</reference>
<name>A0A1I2RZC1_9BACL</name>
<dbReference type="AlphaFoldDB" id="A0A1I2RZC1"/>
<evidence type="ECO:0000313" key="3">
    <source>
        <dbReference type="Proteomes" id="UP000198661"/>
    </source>
</evidence>
<dbReference type="NCBIfam" id="TIGR02619">
    <property type="entry name" value="putative CRISPR-associated protein, APE2256 family"/>
    <property type="match status" value="1"/>
</dbReference>
<dbReference type="Pfam" id="PF09651">
    <property type="entry name" value="Cas_APE2256"/>
    <property type="match status" value="1"/>
</dbReference>
<dbReference type="Gene3D" id="1.10.196.30">
    <property type="match status" value="1"/>
</dbReference>
<dbReference type="OrthoDB" id="1803092at2"/>
<dbReference type="InterPro" id="IPR013442">
    <property type="entry name" value="SSO1393-like"/>
</dbReference>
<dbReference type="STRING" id="201973.SAMN04488025_13512"/>
<dbReference type="Proteomes" id="UP000198661">
    <property type="component" value="Unassembled WGS sequence"/>
</dbReference>
<evidence type="ECO:0000259" key="1">
    <source>
        <dbReference type="Pfam" id="PF09651"/>
    </source>
</evidence>